<organism evidence="6 7">
    <name type="scientific">Candidatus Sungbacteria bacterium RIFCSPLOWO2_12_FULL_41_11</name>
    <dbReference type="NCBI Taxonomy" id="1802286"/>
    <lineage>
        <taxon>Bacteria</taxon>
        <taxon>Candidatus Sungiibacteriota</taxon>
    </lineage>
</organism>
<keyword evidence="3" id="KW-0808">Transferase</keyword>
<accession>A0A1G2LQ26</accession>
<dbReference type="Pfam" id="PF01555">
    <property type="entry name" value="N6_N4_Mtase"/>
    <property type="match status" value="1"/>
</dbReference>
<dbReference type="PRINTS" id="PR00508">
    <property type="entry name" value="S21N4MTFRASE"/>
</dbReference>
<comment type="caution">
    <text evidence="6">The sequence shown here is derived from an EMBL/GenBank/DDBJ whole genome shotgun (WGS) entry which is preliminary data.</text>
</comment>
<dbReference type="InterPro" id="IPR002941">
    <property type="entry name" value="DNA_methylase_N4/N6"/>
</dbReference>
<protein>
    <recommendedName>
        <fullName evidence="4">Methyltransferase</fullName>
        <ecNumber evidence="4">2.1.1.-</ecNumber>
    </recommendedName>
</protein>
<dbReference type="InterPro" id="IPR029063">
    <property type="entry name" value="SAM-dependent_MTases_sf"/>
</dbReference>
<dbReference type="GO" id="GO:0032259">
    <property type="term" value="P:methylation"/>
    <property type="evidence" value="ECO:0007669"/>
    <property type="project" value="UniProtKB-KW"/>
</dbReference>
<comment type="similarity">
    <text evidence="1 4">Belongs to the N(4)/N(6)-methyltransferase family.</text>
</comment>
<dbReference type="SUPFAM" id="SSF53335">
    <property type="entry name" value="S-adenosyl-L-methionine-dependent methyltransferases"/>
    <property type="match status" value="1"/>
</dbReference>
<reference evidence="6 7" key="1">
    <citation type="journal article" date="2016" name="Nat. Commun.">
        <title>Thousands of microbial genomes shed light on interconnected biogeochemical processes in an aquifer system.</title>
        <authorList>
            <person name="Anantharaman K."/>
            <person name="Brown C.T."/>
            <person name="Hug L.A."/>
            <person name="Sharon I."/>
            <person name="Castelle C.J."/>
            <person name="Probst A.J."/>
            <person name="Thomas B.C."/>
            <person name="Singh A."/>
            <person name="Wilkins M.J."/>
            <person name="Karaoz U."/>
            <person name="Brodie E.L."/>
            <person name="Williams K.H."/>
            <person name="Hubbard S.S."/>
            <person name="Banfield J.F."/>
        </authorList>
    </citation>
    <scope>NUCLEOTIDE SEQUENCE [LARGE SCALE GENOMIC DNA]</scope>
</reference>
<evidence type="ECO:0000256" key="4">
    <source>
        <dbReference type="RuleBase" id="RU362026"/>
    </source>
</evidence>
<evidence type="ECO:0000313" key="6">
    <source>
        <dbReference type="EMBL" id="OHA13740.1"/>
    </source>
</evidence>
<dbReference type="EMBL" id="MHQY01000018">
    <property type="protein sequence ID" value="OHA13740.1"/>
    <property type="molecule type" value="Genomic_DNA"/>
</dbReference>
<dbReference type="GO" id="GO:0008170">
    <property type="term" value="F:N-methyltransferase activity"/>
    <property type="evidence" value="ECO:0007669"/>
    <property type="project" value="InterPro"/>
</dbReference>
<dbReference type="Proteomes" id="UP000177171">
    <property type="component" value="Unassembled WGS sequence"/>
</dbReference>
<evidence type="ECO:0000256" key="3">
    <source>
        <dbReference type="ARBA" id="ARBA00022679"/>
    </source>
</evidence>
<dbReference type="PROSITE" id="PS00092">
    <property type="entry name" value="N6_MTASE"/>
    <property type="match status" value="1"/>
</dbReference>
<keyword evidence="2 6" id="KW-0489">Methyltransferase</keyword>
<dbReference type="GO" id="GO:0003677">
    <property type="term" value="F:DNA binding"/>
    <property type="evidence" value="ECO:0007669"/>
    <property type="project" value="InterPro"/>
</dbReference>
<evidence type="ECO:0000256" key="2">
    <source>
        <dbReference type="ARBA" id="ARBA00022603"/>
    </source>
</evidence>
<dbReference type="Gene3D" id="3.40.50.150">
    <property type="entry name" value="Vaccinia Virus protein VP39"/>
    <property type="match status" value="1"/>
</dbReference>
<dbReference type="AlphaFoldDB" id="A0A1G2LQ26"/>
<sequence>MPPYFEERNFILYHGDCVGVLAQLPPESVDMIFADPPYNLSNDGFSLHAGKRVSVNKGNWDKSKGFKDDYDFHYRWLNACKNILKPNGTLWVSGTYHSIYQCGYALQSLGYHILNDISWFKPNGSPNLSCRYFTASHETLLWARKDKKAKHFFNYNLMKKGNWPEDFIKKPNLQMRSVWAIYPPKKPEKTFGKHPTQKPLELLKRIILASTNPGAVILDPFTGSSTTGIASEIIGKRKFIGIDTDKKYLELSVKRFKEIMTT</sequence>
<proteinExistence type="inferred from homology"/>
<dbReference type="EC" id="2.1.1.-" evidence="4"/>
<feature type="domain" description="DNA methylase N-4/N-6" evidence="5">
    <location>
        <begin position="29"/>
        <end position="253"/>
    </location>
</feature>
<evidence type="ECO:0000313" key="7">
    <source>
        <dbReference type="Proteomes" id="UP000177171"/>
    </source>
</evidence>
<dbReference type="InterPro" id="IPR001091">
    <property type="entry name" value="RM_Methyltransferase"/>
</dbReference>
<name>A0A1G2LQ26_9BACT</name>
<dbReference type="InterPro" id="IPR002052">
    <property type="entry name" value="DNA_methylase_N6_adenine_CS"/>
</dbReference>
<gene>
    <name evidence="6" type="ORF">A3G49_05005</name>
</gene>
<evidence type="ECO:0000256" key="1">
    <source>
        <dbReference type="ARBA" id="ARBA00006594"/>
    </source>
</evidence>
<evidence type="ECO:0000259" key="5">
    <source>
        <dbReference type="Pfam" id="PF01555"/>
    </source>
</evidence>